<organism evidence="1 2">
    <name type="scientific">Helianthus annuus</name>
    <name type="common">Common sunflower</name>
    <dbReference type="NCBI Taxonomy" id="4232"/>
    <lineage>
        <taxon>Eukaryota</taxon>
        <taxon>Viridiplantae</taxon>
        <taxon>Streptophyta</taxon>
        <taxon>Embryophyta</taxon>
        <taxon>Tracheophyta</taxon>
        <taxon>Spermatophyta</taxon>
        <taxon>Magnoliopsida</taxon>
        <taxon>eudicotyledons</taxon>
        <taxon>Gunneridae</taxon>
        <taxon>Pentapetalae</taxon>
        <taxon>asterids</taxon>
        <taxon>campanulids</taxon>
        <taxon>Asterales</taxon>
        <taxon>Asteraceae</taxon>
        <taxon>Asteroideae</taxon>
        <taxon>Heliantheae alliance</taxon>
        <taxon>Heliantheae</taxon>
        <taxon>Helianthus</taxon>
    </lineage>
</organism>
<dbReference type="EMBL" id="MNCJ02000324">
    <property type="protein sequence ID" value="KAF5789793.1"/>
    <property type="molecule type" value="Genomic_DNA"/>
</dbReference>
<evidence type="ECO:0000313" key="2">
    <source>
        <dbReference type="Proteomes" id="UP000215914"/>
    </source>
</evidence>
<name>A0A9K3I3X3_HELAN</name>
<dbReference type="Gramene" id="mRNA:HanXRQr2_Chr09g0375421">
    <property type="protein sequence ID" value="mRNA:HanXRQr2_Chr09g0375421"/>
    <property type="gene ID" value="HanXRQr2_Chr09g0375421"/>
</dbReference>
<keyword evidence="2" id="KW-1185">Reference proteome</keyword>
<sequence>MTSALMKISNQVCAMAEGGSHYCSKKSDDICGDICNEVYCEGVESGG</sequence>
<reference evidence="1" key="2">
    <citation type="submission" date="2020-06" db="EMBL/GenBank/DDBJ databases">
        <title>Helianthus annuus Genome sequencing and assembly Release 2.</title>
        <authorList>
            <person name="Gouzy J."/>
            <person name="Langlade N."/>
            <person name="Munos S."/>
        </authorList>
    </citation>
    <scope>NUCLEOTIDE SEQUENCE</scope>
    <source>
        <tissue evidence="1">Leaves</tissue>
    </source>
</reference>
<comment type="caution">
    <text evidence="1">The sequence shown here is derived from an EMBL/GenBank/DDBJ whole genome shotgun (WGS) entry which is preliminary data.</text>
</comment>
<protein>
    <submittedName>
        <fullName evidence="1">Uncharacterized protein</fullName>
    </submittedName>
</protein>
<reference evidence="1" key="1">
    <citation type="journal article" date="2017" name="Nature">
        <title>The sunflower genome provides insights into oil metabolism, flowering and Asterid evolution.</title>
        <authorList>
            <person name="Badouin H."/>
            <person name="Gouzy J."/>
            <person name="Grassa C.J."/>
            <person name="Murat F."/>
            <person name="Staton S.E."/>
            <person name="Cottret L."/>
            <person name="Lelandais-Briere C."/>
            <person name="Owens G.L."/>
            <person name="Carrere S."/>
            <person name="Mayjonade B."/>
            <person name="Legrand L."/>
            <person name="Gill N."/>
            <person name="Kane N.C."/>
            <person name="Bowers J.E."/>
            <person name="Hubner S."/>
            <person name="Bellec A."/>
            <person name="Berard A."/>
            <person name="Berges H."/>
            <person name="Blanchet N."/>
            <person name="Boniface M.C."/>
            <person name="Brunel D."/>
            <person name="Catrice O."/>
            <person name="Chaidir N."/>
            <person name="Claudel C."/>
            <person name="Donnadieu C."/>
            <person name="Faraut T."/>
            <person name="Fievet G."/>
            <person name="Helmstetter N."/>
            <person name="King M."/>
            <person name="Knapp S.J."/>
            <person name="Lai Z."/>
            <person name="Le Paslier M.C."/>
            <person name="Lippi Y."/>
            <person name="Lorenzon L."/>
            <person name="Mandel J.R."/>
            <person name="Marage G."/>
            <person name="Marchand G."/>
            <person name="Marquand E."/>
            <person name="Bret-Mestries E."/>
            <person name="Morien E."/>
            <person name="Nambeesan S."/>
            <person name="Nguyen T."/>
            <person name="Pegot-Espagnet P."/>
            <person name="Pouilly N."/>
            <person name="Raftis F."/>
            <person name="Sallet E."/>
            <person name="Schiex T."/>
            <person name="Thomas J."/>
            <person name="Vandecasteele C."/>
            <person name="Vares D."/>
            <person name="Vear F."/>
            <person name="Vautrin S."/>
            <person name="Crespi M."/>
            <person name="Mangin B."/>
            <person name="Burke J.M."/>
            <person name="Salse J."/>
            <person name="Munos S."/>
            <person name="Vincourt P."/>
            <person name="Rieseberg L.H."/>
            <person name="Langlade N.B."/>
        </authorList>
    </citation>
    <scope>NUCLEOTIDE SEQUENCE</scope>
    <source>
        <tissue evidence="1">Leaves</tissue>
    </source>
</reference>
<dbReference type="Proteomes" id="UP000215914">
    <property type="component" value="Unassembled WGS sequence"/>
</dbReference>
<gene>
    <name evidence="1" type="ORF">HanXRQr2_Chr09g0375421</name>
</gene>
<proteinExistence type="predicted"/>
<accession>A0A9K3I3X3</accession>
<evidence type="ECO:0000313" key="1">
    <source>
        <dbReference type="EMBL" id="KAF5789793.1"/>
    </source>
</evidence>
<dbReference type="AlphaFoldDB" id="A0A9K3I3X3"/>